<keyword evidence="3" id="KW-1185">Reference proteome</keyword>
<dbReference type="Proteomes" id="UP001500051">
    <property type="component" value="Unassembled WGS sequence"/>
</dbReference>
<dbReference type="InterPro" id="IPR050126">
    <property type="entry name" value="Ap4A_hydrolase"/>
</dbReference>
<dbReference type="PANTHER" id="PTHR42850:SF4">
    <property type="entry name" value="ZINC-DEPENDENT ENDOPOLYPHOSPHATASE"/>
    <property type="match status" value="1"/>
</dbReference>
<dbReference type="SUPFAM" id="SSF56300">
    <property type="entry name" value="Metallo-dependent phosphatases"/>
    <property type="match status" value="1"/>
</dbReference>
<reference evidence="3" key="1">
    <citation type="journal article" date="2019" name="Int. J. Syst. Evol. Microbiol.">
        <title>The Global Catalogue of Microorganisms (GCM) 10K type strain sequencing project: providing services to taxonomists for standard genome sequencing and annotation.</title>
        <authorList>
            <consortium name="The Broad Institute Genomics Platform"/>
            <consortium name="The Broad Institute Genome Sequencing Center for Infectious Disease"/>
            <person name="Wu L."/>
            <person name="Ma J."/>
        </authorList>
    </citation>
    <scope>NUCLEOTIDE SEQUENCE [LARGE SCALE GENOMIC DNA]</scope>
    <source>
        <strain evidence="3">JCM 16548</strain>
    </source>
</reference>
<protein>
    <recommendedName>
        <fullName evidence="1">Calcineurin-like phosphoesterase domain-containing protein</fullName>
    </recommendedName>
</protein>
<feature type="domain" description="Calcineurin-like phosphoesterase" evidence="1">
    <location>
        <begin position="10"/>
        <end position="142"/>
    </location>
</feature>
<evidence type="ECO:0000259" key="1">
    <source>
        <dbReference type="Pfam" id="PF00149"/>
    </source>
</evidence>
<dbReference type="InterPro" id="IPR004843">
    <property type="entry name" value="Calcineurin-like_PHP"/>
</dbReference>
<sequence length="278" mass="29709">MTAPSTGAHRVAVIGDVGGHLAELRRELVRLGADEATGELPPDLTVVQVGDLVHRGPDSAGVVALVDRHLRGGPGRWIQLVGNHEAQYLAAPAFSWPERLDDGTADLVRGWWADGLMQVAVVVAGPGDRDVLITHAGLTAGYWRQILGAPDDAVRAADALNHLIGDHDPVLFRPGQMLTGRGPELAAGPLWAAAATELVPGWLGAGMPFDQLHGHTSLYAWNERRYAAREEIARRTTLDESARHESTKLGGARIIGIDPGHGRVASPSWRAWEPTGSR</sequence>
<dbReference type="PANTHER" id="PTHR42850">
    <property type="entry name" value="METALLOPHOSPHOESTERASE"/>
    <property type="match status" value="1"/>
</dbReference>
<name>A0ABP7DGX9_9ACTN</name>
<gene>
    <name evidence="2" type="ORF">GCM10022204_21760</name>
</gene>
<dbReference type="EMBL" id="BAAAYX010000005">
    <property type="protein sequence ID" value="GAA3704020.1"/>
    <property type="molecule type" value="Genomic_DNA"/>
</dbReference>
<evidence type="ECO:0000313" key="3">
    <source>
        <dbReference type="Proteomes" id="UP001500051"/>
    </source>
</evidence>
<organism evidence="2 3">
    <name type="scientific">Microlunatus aurantiacus</name>
    <dbReference type="NCBI Taxonomy" id="446786"/>
    <lineage>
        <taxon>Bacteria</taxon>
        <taxon>Bacillati</taxon>
        <taxon>Actinomycetota</taxon>
        <taxon>Actinomycetes</taxon>
        <taxon>Propionibacteriales</taxon>
        <taxon>Propionibacteriaceae</taxon>
        <taxon>Microlunatus</taxon>
    </lineage>
</organism>
<evidence type="ECO:0000313" key="2">
    <source>
        <dbReference type="EMBL" id="GAA3704020.1"/>
    </source>
</evidence>
<dbReference type="Pfam" id="PF00149">
    <property type="entry name" value="Metallophos"/>
    <property type="match status" value="1"/>
</dbReference>
<comment type="caution">
    <text evidence="2">The sequence shown here is derived from an EMBL/GenBank/DDBJ whole genome shotgun (WGS) entry which is preliminary data.</text>
</comment>
<dbReference type="RefSeq" id="WP_344812369.1">
    <property type="nucleotide sequence ID" value="NZ_BAAAYX010000005.1"/>
</dbReference>
<proteinExistence type="predicted"/>
<dbReference type="Gene3D" id="3.60.21.10">
    <property type="match status" value="1"/>
</dbReference>
<dbReference type="InterPro" id="IPR029052">
    <property type="entry name" value="Metallo-depent_PP-like"/>
</dbReference>
<accession>A0ABP7DGX9</accession>